<sequence>MPQPSSRHLPLDTVSSTSENTLFGEIVQSTFTPPWWAKNRHMQTIWPRFFQRRLRVHWHKERLILPDGDFVNLAWAGDRESIASSKGLVVIFHGLEGSNKSHYANDMAANLVQQGYLVVLMHFRGCGGEHNTLPRAYHSGETEDAWFLLNWLTELYPNVAKVAMGFSLGANMLLKLLGERPEQRILRAGIGISPPFKLAECSLSINQGVSRMYQSYLLKSMVNNLVDKMRTVDYSDHLEIDDVKARSLKSFKAFDQHVTAPLHGFDSADDYYTKCSAINFMKTIATPTLVIHAKDDPFMSESVLPSEQELSPHVRLELSDKGGHVGFMQGTPWRPVIWMQKRVNQYFQEILRE</sequence>
<feature type="domain" description="AB hydrolase-1" evidence="5">
    <location>
        <begin position="88"/>
        <end position="330"/>
    </location>
</feature>
<evidence type="ECO:0000259" key="5">
    <source>
        <dbReference type="Pfam" id="PF00561"/>
    </source>
</evidence>
<dbReference type="KEGG" id="pmes:FX988_02750"/>
<accession>A0A857JKS2</accession>
<dbReference type="Pfam" id="PF00561">
    <property type="entry name" value="Abhydrolase_1"/>
    <property type="match status" value="1"/>
</dbReference>
<evidence type="ECO:0000256" key="2">
    <source>
        <dbReference type="ARBA" id="ARBA00022487"/>
    </source>
</evidence>
<evidence type="ECO:0000313" key="6">
    <source>
        <dbReference type="EMBL" id="QHJ12493.1"/>
    </source>
</evidence>
<comment type="similarity">
    <text evidence="1">Belongs to the AB hydrolase superfamily. AB hydrolase 4 family.</text>
</comment>
<dbReference type="InterPro" id="IPR012020">
    <property type="entry name" value="ABHD4"/>
</dbReference>
<dbReference type="PROSITE" id="PS01133">
    <property type="entry name" value="UPF0017"/>
    <property type="match status" value="1"/>
</dbReference>
<keyword evidence="7" id="KW-1185">Reference proteome</keyword>
<feature type="active site" description="Charge relay system" evidence="4">
    <location>
        <position position="324"/>
    </location>
</feature>
<dbReference type="PANTHER" id="PTHR10794">
    <property type="entry name" value="ABHYDROLASE DOMAIN-CONTAINING PROTEIN"/>
    <property type="match status" value="1"/>
</dbReference>
<name>A0A857JKS2_9ALTE</name>
<dbReference type="NCBIfam" id="NF008218">
    <property type="entry name" value="PRK10985.1"/>
    <property type="match status" value="1"/>
</dbReference>
<gene>
    <name evidence="6" type="ORF">FX988_02750</name>
</gene>
<keyword evidence="3" id="KW-0378">Hydrolase</keyword>
<dbReference type="EMBL" id="CP047656">
    <property type="protein sequence ID" value="QHJ12493.1"/>
    <property type="molecule type" value="Genomic_DNA"/>
</dbReference>
<dbReference type="Gene3D" id="3.40.50.1820">
    <property type="entry name" value="alpha/beta hydrolase"/>
    <property type="match status" value="1"/>
</dbReference>
<evidence type="ECO:0000256" key="4">
    <source>
        <dbReference type="PIRSR" id="PIRSR005211-1"/>
    </source>
</evidence>
<dbReference type="SUPFAM" id="SSF53474">
    <property type="entry name" value="alpha/beta-Hydrolases"/>
    <property type="match status" value="1"/>
</dbReference>
<reference evidence="6 7" key="1">
    <citation type="submission" date="2019-12" db="EMBL/GenBank/DDBJ databases">
        <title>Genome sequencing and assembly of endphytes of Porphyra tenera.</title>
        <authorList>
            <person name="Park J.M."/>
            <person name="Shin R."/>
            <person name="Jo S.H."/>
        </authorList>
    </citation>
    <scope>NUCLEOTIDE SEQUENCE [LARGE SCALE GENOMIC DNA]</scope>
    <source>
        <strain evidence="6 7">GPM4</strain>
    </source>
</reference>
<evidence type="ECO:0000256" key="1">
    <source>
        <dbReference type="ARBA" id="ARBA00010884"/>
    </source>
</evidence>
<dbReference type="OrthoDB" id="332676at2"/>
<dbReference type="InterPro" id="IPR029058">
    <property type="entry name" value="AB_hydrolase_fold"/>
</dbReference>
<keyword evidence="2" id="KW-0719">Serine esterase</keyword>
<organism evidence="6 7">
    <name type="scientific">Paraglaciecola mesophila</name>
    <dbReference type="NCBI Taxonomy" id="197222"/>
    <lineage>
        <taxon>Bacteria</taxon>
        <taxon>Pseudomonadati</taxon>
        <taxon>Pseudomonadota</taxon>
        <taxon>Gammaproteobacteria</taxon>
        <taxon>Alteromonadales</taxon>
        <taxon>Alteromonadaceae</taxon>
        <taxon>Paraglaciecola</taxon>
    </lineage>
</organism>
<dbReference type="PIRSF" id="PIRSF005211">
    <property type="entry name" value="Ab_hydro_YheT"/>
    <property type="match status" value="1"/>
</dbReference>
<dbReference type="InterPro" id="IPR000073">
    <property type="entry name" value="AB_hydrolase_1"/>
</dbReference>
<dbReference type="AlphaFoldDB" id="A0A857JKS2"/>
<evidence type="ECO:0000313" key="7">
    <source>
        <dbReference type="Proteomes" id="UP000464524"/>
    </source>
</evidence>
<dbReference type="RefSeq" id="WP_160180609.1">
    <property type="nucleotide sequence ID" value="NZ_CP047656.1"/>
</dbReference>
<dbReference type="Proteomes" id="UP000464524">
    <property type="component" value="Chromosome"/>
</dbReference>
<dbReference type="InterPro" id="IPR000952">
    <property type="entry name" value="AB_hydrolase_4_CS"/>
</dbReference>
<dbReference type="PANTHER" id="PTHR10794:SF94">
    <property type="entry name" value="ESTERASE YHET-RELATED"/>
    <property type="match status" value="1"/>
</dbReference>
<proteinExistence type="inferred from homology"/>
<dbReference type="GO" id="GO:0034338">
    <property type="term" value="F:short-chain carboxylesterase activity"/>
    <property type="evidence" value="ECO:0007669"/>
    <property type="project" value="TreeGrafter"/>
</dbReference>
<dbReference type="InterPro" id="IPR050960">
    <property type="entry name" value="AB_hydrolase_4_sf"/>
</dbReference>
<protein>
    <recommendedName>
        <fullName evidence="5">AB hydrolase-1 domain-containing protein</fullName>
    </recommendedName>
</protein>
<feature type="active site" description="Charge relay system" evidence="4">
    <location>
        <position position="296"/>
    </location>
</feature>
<evidence type="ECO:0000256" key="3">
    <source>
        <dbReference type="ARBA" id="ARBA00022801"/>
    </source>
</evidence>
<feature type="active site" description="Charge relay system" evidence="4">
    <location>
        <position position="167"/>
    </location>
</feature>
<dbReference type="GO" id="GO:0047372">
    <property type="term" value="F:monoacylglycerol lipase activity"/>
    <property type="evidence" value="ECO:0007669"/>
    <property type="project" value="TreeGrafter"/>
</dbReference>